<dbReference type="PANTHER" id="PTHR47981:SF39">
    <property type="entry name" value="RAS-RELATED PROTEIN RAB"/>
    <property type="match status" value="1"/>
</dbReference>
<dbReference type="GO" id="GO:0005770">
    <property type="term" value="C:late endosome"/>
    <property type="evidence" value="ECO:0007669"/>
    <property type="project" value="TreeGrafter"/>
</dbReference>
<name>A0A3B5AK69_9TELE</name>
<dbReference type="GO" id="GO:0090385">
    <property type="term" value="P:phagosome-lysosome fusion"/>
    <property type="evidence" value="ECO:0007669"/>
    <property type="project" value="TreeGrafter"/>
</dbReference>
<evidence type="ECO:0000256" key="1">
    <source>
        <dbReference type="ARBA" id="ARBA00006270"/>
    </source>
</evidence>
<dbReference type="GO" id="GO:0005525">
    <property type="term" value="F:GTP binding"/>
    <property type="evidence" value="ECO:0007669"/>
    <property type="project" value="UniProtKB-KW"/>
</dbReference>
<dbReference type="PANTHER" id="PTHR47981">
    <property type="entry name" value="RAB FAMILY"/>
    <property type="match status" value="1"/>
</dbReference>
<dbReference type="Pfam" id="PF00071">
    <property type="entry name" value="Ras"/>
    <property type="match status" value="1"/>
</dbReference>
<keyword evidence="3" id="KW-0342">GTP-binding</keyword>
<dbReference type="GeneTree" id="ENSGT00940000163553"/>
<dbReference type="InterPro" id="IPR001806">
    <property type="entry name" value="Small_GTPase"/>
</dbReference>
<evidence type="ECO:0000313" key="4">
    <source>
        <dbReference type="Ensembl" id="ENSSPAP00000021245.1"/>
    </source>
</evidence>
<dbReference type="GO" id="GO:0005764">
    <property type="term" value="C:lysosome"/>
    <property type="evidence" value="ECO:0007669"/>
    <property type="project" value="TreeGrafter"/>
</dbReference>
<proteinExistence type="inferred from homology"/>
<dbReference type="SMART" id="SM00175">
    <property type="entry name" value="RAB"/>
    <property type="match status" value="1"/>
</dbReference>
<organism evidence="4">
    <name type="scientific">Stegastes partitus</name>
    <name type="common">bicolor damselfish</name>
    <dbReference type="NCBI Taxonomy" id="144197"/>
    <lineage>
        <taxon>Eukaryota</taxon>
        <taxon>Metazoa</taxon>
        <taxon>Chordata</taxon>
        <taxon>Craniata</taxon>
        <taxon>Vertebrata</taxon>
        <taxon>Euteleostomi</taxon>
        <taxon>Actinopterygii</taxon>
        <taxon>Neopterygii</taxon>
        <taxon>Teleostei</taxon>
        <taxon>Neoteleostei</taxon>
        <taxon>Acanthomorphata</taxon>
        <taxon>Ovalentaria</taxon>
        <taxon>Pomacentridae</taxon>
        <taxon>Stegastes</taxon>
    </lineage>
</organism>
<accession>A0A3B5AK69</accession>
<evidence type="ECO:0000256" key="3">
    <source>
        <dbReference type="ARBA" id="ARBA00023134"/>
    </source>
</evidence>
<dbReference type="Gene3D" id="3.40.50.300">
    <property type="entry name" value="P-loop containing nucleotide triphosphate hydrolases"/>
    <property type="match status" value="1"/>
</dbReference>
<dbReference type="GO" id="GO:0003924">
    <property type="term" value="F:GTPase activity"/>
    <property type="evidence" value="ECO:0007669"/>
    <property type="project" value="InterPro"/>
</dbReference>
<dbReference type="PRINTS" id="PR00449">
    <property type="entry name" value="RASTRNSFRMNG"/>
</dbReference>
<dbReference type="GO" id="GO:0008333">
    <property type="term" value="P:endosome to lysosome transport"/>
    <property type="evidence" value="ECO:0007669"/>
    <property type="project" value="TreeGrafter"/>
</dbReference>
<dbReference type="SUPFAM" id="SSF52540">
    <property type="entry name" value="P-loop containing nucleoside triphosphate hydrolases"/>
    <property type="match status" value="1"/>
</dbReference>
<sequence length="88" mass="9939">MQLLISNMTAAPLKKLCKVLVIGDSMVGKSSIILRYVKKQFNEKYKATTGIDFALKTLELDAKTMVRLQLWDISVSPSLLSSNMYFLH</sequence>
<dbReference type="InterPro" id="IPR027417">
    <property type="entry name" value="P-loop_NTPase"/>
</dbReference>
<dbReference type="AlphaFoldDB" id="A0A3B5AK69"/>
<evidence type="ECO:0000256" key="2">
    <source>
        <dbReference type="ARBA" id="ARBA00022741"/>
    </source>
</evidence>
<dbReference type="Ensembl" id="ENSSPAT00000021569.1">
    <property type="protein sequence ID" value="ENSSPAP00000021245.1"/>
    <property type="gene ID" value="ENSSPAG00000016009.1"/>
</dbReference>
<dbReference type="PROSITE" id="PS51419">
    <property type="entry name" value="RAB"/>
    <property type="match status" value="1"/>
</dbReference>
<reference evidence="4" key="1">
    <citation type="submission" date="2023-09" db="UniProtKB">
        <authorList>
            <consortium name="Ensembl"/>
        </authorList>
    </citation>
    <scope>IDENTIFICATION</scope>
</reference>
<dbReference type="GO" id="GO:0045335">
    <property type="term" value="C:phagocytic vesicle"/>
    <property type="evidence" value="ECO:0007669"/>
    <property type="project" value="TreeGrafter"/>
</dbReference>
<protein>
    <submittedName>
        <fullName evidence="4">Uncharacterized protein</fullName>
    </submittedName>
</protein>
<dbReference type="STRING" id="144197.ENSSPAP00000021245"/>
<comment type="similarity">
    <text evidence="1">Belongs to the small GTPase superfamily. Rab family.</text>
</comment>
<keyword evidence="2" id="KW-0547">Nucleotide-binding</keyword>